<dbReference type="InterPro" id="IPR013029">
    <property type="entry name" value="YchF_C"/>
</dbReference>
<keyword evidence="7" id="KW-0067">ATP-binding</keyword>
<keyword evidence="14" id="KW-0808">Transferase</keyword>
<proteinExistence type="predicted"/>
<evidence type="ECO:0000259" key="11">
    <source>
        <dbReference type="PROSITE" id="PS51880"/>
    </source>
</evidence>
<feature type="region of interest" description="Disordered" evidence="9">
    <location>
        <begin position="785"/>
        <end position="808"/>
    </location>
</feature>
<keyword evidence="14" id="KW-0418">Kinase</keyword>
<dbReference type="PANTHER" id="PTHR23305:SF11">
    <property type="entry name" value="OBG-LIKE ATPASE 1"/>
    <property type="match status" value="1"/>
</dbReference>
<reference evidence="12" key="1">
    <citation type="submission" date="2021-01" db="UniProtKB">
        <authorList>
            <consortium name="EnsemblMetazoa"/>
        </authorList>
    </citation>
    <scope>IDENTIFICATION</scope>
    <source>
        <strain evidence="12">DH4</strain>
    </source>
</reference>
<dbReference type="Gene3D" id="3.40.50.300">
    <property type="entry name" value="P-loop containing nucleotide triphosphate hydrolases"/>
    <property type="match status" value="5"/>
</dbReference>
<dbReference type="GO" id="GO:0005737">
    <property type="term" value="C:cytoplasm"/>
    <property type="evidence" value="ECO:0007669"/>
    <property type="project" value="UniProtKB-SubCell"/>
</dbReference>
<keyword evidence="4" id="KW-0479">Metal-binding</keyword>
<dbReference type="InterPro" id="IPR023192">
    <property type="entry name" value="TGS-like_dom_sf"/>
</dbReference>
<evidence type="ECO:0000256" key="1">
    <source>
        <dbReference type="ARBA" id="ARBA00001946"/>
    </source>
</evidence>
<organism evidence="12">
    <name type="scientific">Apis mellifera</name>
    <name type="common">Honeybee</name>
    <dbReference type="NCBI Taxonomy" id="7460"/>
    <lineage>
        <taxon>Eukaryota</taxon>
        <taxon>Metazoa</taxon>
        <taxon>Ecdysozoa</taxon>
        <taxon>Arthropoda</taxon>
        <taxon>Hexapoda</taxon>
        <taxon>Insecta</taxon>
        <taxon>Pterygota</taxon>
        <taxon>Neoptera</taxon>
        <taxon>Endopterygota</taxon>
        <taxon>Hymenoptera</taxon>
        <taxon>Apocrita</taxon>
        <taxon>Aculeata</taxon>
        <taxon>Apoidea</taxon>
        <taxon>Anthophila</taxon>
        <taxon>Apidae</taxon>
        <taxon>Apis</taxon>
    </lineage>
</organism>
<dbReference type="SUPFAM" id="SSF81271">
    <property type="entry name" value="TGS-like"/>
    <property type="match status" value="1"/>
</dbReference>
<dbReference type="InterPro" id="IPR012675">
    <property type="entry name" value="Beta-grasp_dom_sf"/>
</dbReference>
<dbReference type="SUPFAM" id="SSF52540">
    <property type="entry name" value="P-loop containing nucleoside triphosphate hydrolases"/>
    <property type="match status" value="4"/>
</dbReference>
<dbReference type="EnsemblMetazoa" id="XM_026444645">
    <property type="protein sequence ID" value="XP_026300430"/>
    <property type="gene ID" value="LOC413266"/>
</dbReference>
<evidence type="ECO:0000313" key="14">
    <source>
        <dbReference type="RefSeq" id="XP_026300430.1"/>
    </source>
</evidence>
<evidence type="ECO:0000256" key="7">
    <source>
        <dbReference type="ARBA" id="ARBA00022840"/>
    </source>
</evidence>
<dbReference type="GO" id="GO:0005525">
    <property type="term" value="F:GTP binding"/>
    <property type="evidence" value="ECO:0007669"/>
    <property type="project" value="InterPro"/>
</dbReference>
<feature type="domain" description="OBG-type G" evidence="10">
    <location>
        <begin position="1668"/>
        <end position="1899"/>
    </location>
</feature>
<evidence type="ECO:0000256" key="4">
    <source>
        <dbReference type="ARBA" id="ARBA00022723"/>
    </source>
</evidence>
<sequence>MCDKKRIAHLRKKKKKREEFDEFDTDASFILKKSHFKHVKGYPREEYAPEWPKPLPHLYPKANNYYAFHEDANPFTRFSDSCLSSNDHENTPHFPPSEEPYASRDPYLDTDARAKYLEKEPTCFVMLGKPDLNTMKLASMIATTWKCILICPVYLIKLEIEEGSEKGRLMANILKLGGYVGPDIIMNLILNRLNKRDIRYKGYIVEGLPLIPNKKLDYSSYLPMDEAAINEAYSNAMKYFNPSLEMTCGEANRGDWKGGGCAVEASYEEFVSSQIEDIFSNWPLKPTLIIYLMCPDVDHMKKRNHFRLNPLIGRIIDTSFLEMTDKIQMLFNHEKTRHYLNASYELYKELMDEERILDEDHGKYLLKRMSDEPSNVKIQCELYKRLFIPVIDKRILLHNPQNVIRLDGRSPLAFMFRTLSARLRTLPVRRVILPSRMTEKLEDESSPGDEFEERSNEEAYRDLANRETVSPLFPWRLSTWNFLCPVELTRGRTRVGSPRHSVRFMNKIFFLSSSKAVDLFVENPRTFLHPFSPRPTCRVVVFGPDYSGKSDLCRRLARELNGVVINVKEIKRSWIPFDPEEEQEEEEEEELYLTSGVSFRNEADAIIKRIRDIPGERIDEKVWRNGGYVVDGMYPSVDSWNMIRDSGIVFEDAILLVDEEPYDHLTSKWRDIFEVKNETFDRSREEEEEEEDEEEEYKEGLFEYVRRVQQFYLDWKAMEEMVADSCETLIPCNVGKLVDPFAHAIQRIKDRYTDKARIMTEEEKEREKFLAEYVGMADVTVDMEEEEEEEEEVEGEGKEVTTGEQKQSGNLRFGDTANYCPVALMRYNVFWRGKEEFAAIFMDKIYHCSNDRALEEFLRDPARLNLPLRKPLPTLPPLRVSVIGPTGSGRSTLSDALSRECGLVHVDYLNCFAAYMRSRAMPPITDKHAIIVTNRGEGLLEPVELPDDLDDERYNSDPRTVQTFVRRYWSEGGHLPSRMRKECLLDYFNGLFNRTGLVLDQFPSCPEDVETALRDYAVPEIVLELRCGKETATERMMGNLFSLWEKNLEAEKEAEGERYAMEMKHYESRRDDWIRETLEREAGLFDPREVEEEEEEEEIESRRYELEEMWYQENPEPVLFTEWEDFETARMRIEEEFSRRYDNEAERVSAVRESLANESIPYAVIDGEKSPRDVFLQAMLVVEPYARRTSSTLEQISTVDSETADNLLDCGYYFLSSFGRWCPVQLRRGEIPLQMFLPLEIREDVYPVIHRQYVYFLGGKEAQEEFVKDPYKYLEQDSCAPVIQFRISVIGPPKCGKTTLAERFAKKYKLKVITRGSALRYILKYFPWVESAESVESQLRMGRLAPMEQMKRAIEMYSIDPSIISQGYVLDGFPISQKEYEQLTYLGMQPMVILDLRSDLAFSVECLSRIGDDDVVTKPPTFSSRFLAHLYDVWRIDQADYRRWLRSFNQNVVELDATRCMWHVWTRAEQSVCSIYLGIRKYFRECDYEKVHCLRYMSVSPYEFRSRQSSSFQSYCPVCLYREDAMTRSDPVPDRRGTVQFREHLYWICPSHMDEFVQDPEGFLPPANAKRLPDERPRVLTETIDLEHPCWVKRLRVKGLCSVTYVDHLPDRKIVRGRLDVGVLYRDNVYLFCSSECRDKFMERPERYADFVINFTRTLAPIDPRTLPNLGYLEQTVASRVPVPDARFDYLCDYFKPASKVPAFLNVVDIAGLVKGAAEGQGLGNSFLSHINACDGIFHLCRAFDDDDVTHVEGDVNPVRDLEIISEELRLKDIEFLNGHLEKLEKLVVRGNDKKLKPEYDTLLKVKGVMVDEKRHIRFADWSATDIEVLNKYLFLTSKPVIYLINLSEKDYVRKKNKWLIKIKEWVDKNDPGAILIPFSGAFENKLLDMNEAERGKYLEEGKVTSALDKIIVQGYKALQLQYFFTAGHDEVKAWTIQRGTKAPQAAGKIHTDFEKGFIMAEVMKFDDFKNEGSEAAVKAAGKYRQQGRNYVVEDGDIIFFKFNAGAGLKDAKKK</sequence>
<dbReference type="InterPro" id="IPR041706">
    <property type="entry name" value="YchF_N"/>
</dbReference>
<dbReference type="InterPro" id="IPR027417">
    <property type="entry name" value="P-loop_NTPase"/>
</dbReference>
<dbReference type="FunFam" id="1.10.150.300:FF:000003">
    <property type="entry name" value="Obg-like ATPase 1"/>
    <property type="match status" value="1"/>
</dbReference>
<accession>A0A7M7MSY7</accession>
<keyword evidence="6" id="KW-0378">Hydrolase</keyword>
<evidence type="ECO:0000256" key="8">
    <source>
        <dbReference type="ARBA" id="ARBA00022842"/>
    </source>
</evidence>
<dbReference type="Gene3D" id="3.10.20.30">
    <property type="match status" value="1"/>
</dbReference>
<keyword evidence="8" id="KW-0460">Magnesium</keyword>
<dbReference type="NCBIfam" id="TIGR00092">
    <property type="entry name" value="redox-regulated ATPase YchF"/>
    <property type="match status" value="1"/>
</dbReference>
<keyword evidence="13" id="KW-1185">Reference proteome</keyword>
<dbReference type="InterPro" id="IPR004095">
    <property type="entry name" value="TGS"/>
</dbReference>
<feature type="compositionally biased region" description="Acidic residues" evidence="9">
    <location>
        <begin position="785"/>
        <end position="794"/>
    </location>
</feature>
<dbReference type="Pfam" id="PF00406">
    <property type="entry name" value="ADK"/>
    <property type="match status" value="1"/>
</dbReference>
<name>A0A7M7MSY7_APIME</name>
<dbReference type="GO" id="GO:0016887">
    <property type="term" value="F:ATP hydrolysis activity"/>
    <property type="evidence" value="ECO:0007669"/>
    <property type="project" value="InterPro"/>
</dbReference>
<dbReference type="OrthoDB" id="424823at2759"/>
<keyword evidence="3" id="KW-0963">Cytoplasm</keyword>
<dbReference type="InterPro" id="IPR012676">
    <property type="entry name" value="TGS-like"/>
</dbReference>
<comment type="cofactor">
    <cofactor evidence="1">
        <name>Mg(2+)</name>
        <dbReference type="ChEBI" id="CHEBI:18420"/>
    </cofactor>
</comment>
<dbReference type="Pfam" id="PF06071">
    <property type="entry name" value="YchF-GTPase_C"/>
    <property type="match status" value="1"/>
</dbReference>
<evidence type="ECO:0000256" key="3">
    <source>
        <dbReference type="ARBA" id="ARBA00022490"/>
    </source>
</evidence>
<dbReference type="GO" id="GO:0005524">
    <property type="term" value="F:ATP binding"/>
    <property type="evidence" value="ECO:0007669"/>
    <property type="project" value="UniProtKB-KW"/>
</dbReference>
<evidence type="ECO:0000313" key="13">
    <source>
        <dbReference type="Proteomes" id="UP000005203"/>
    </source>
</evidence>
<dbReference type="PROSITE" id="PS51710">
    <property type="entry name" value="G_OBG"/>
    <property type="match status" value="1"/>
</dbReference>
<dbReference type="InterPro" id="IPR004396">
    <property type="entry name" value="ATPase_YchF/OLA1"/>
</dbReference>
<dbReference type="GO" id="GO:0016301">
    <property type="term" value="F:kinase activity"/>
    <property type="evidence" value="ECO:0007669"/>
    <property type="project" value="UniProtKB-KW"/>
</dbReference>
<evidence type="ECO:0000256" key="9">
    <source>
        <dbReference type="SAM" id="MobiDB-lite"/>
    </source>
</evidence>
<dbReference type="GO" id="GO:0046872">
    <property type="term" value="F:metal ion binding"/>
    <property type="evidence" value="ECO:0007669"/>
    <property type="project" value="UniProtKB-KW"/>
</dbReference>
<dbReference type="PROSITE" id="PS51880">
    <property type="entry name" value="TGS"/>
    <property type="match status" value="1"/>
</dbReference>
<dbReference type="InterPro" id="IPR031167">
    <property type="entry name" value="G_OBG"/>
</dbReference>
<protein>
    <submittedName>
        <fullName evidence="14">Adenylate kinase 9 isoform X2</fullName>
    </submittedName>
</protein>
<feature type="domain" description="TGS" evidence="11">
    <location>
        <begin position="1920"/>
        <end position="2003"/>
    </location>
</feature>
<evidence type="ECO:0000259" key="10">
    <source>
        <dbReference type="PROSITE" id="PS51710"/>
    </source>
</evidence>
<dbReference type="CDD" id="cd01900">
    <property type="entry name" value="YchF"/>
    <property type="match status" value="1"/>
</dbReference>
<evidence type="ECO:0000256" key="2">
    <source>
        <dbReference type="ARBA" id="ARBA00004496"/>
    </source>
</evidence>
<comment type="subcellular location">
    <subcellularLocation>
        <location evidence="2">Cytoplasm</location>
    </subcellularLocation>
</comment>
<dbReference type="CDD" id="cd04867">
    <property type="entry name" value="TGS_YchF_OLA1"/>
    <property type="match status" value="1"/>
</dbReference>
<dbReference type="RefSeq" id="XP_026300430.1">
    <property type="nucleotide sequence ID" value="XM_026444645.1"/>
</dbReference>
<evidence type="ECO:0000256" key="5">
    <source>
        <dbReference type="ARBA" id="ARBA00022741"/>
    </source>
</evidence>
<reference evidence="14" key="2">
    <citation type="submission" date="2025-04" db="UniProtKB">
        <authorList>
            <consortium name="RefSeq"/>
        </authorList>
    </citation>
    <scope>IDENTIFICATION</scope>
    <source>
        <strain evidence="14">DH4</strain>
        <tissue evidence="14">Whole body</tissue>
    </source>
</reference>
<accession>A0A8B8H8T6</accession>
<evidence type="ECO:0000256" key="6">
    <source>
        <dbReference type="ARBA" id="ARBA00022801"/>
    </source>
</evidence>
<keyword evidence="5" id="KW-0547">Nucleotide-binding</keyword>
<dbReference type="FunFam" id="3.10.20.30:FF:000029">
    <property type="entry name" value="Obg-like ATPase 1"/>
    <property type="match status" value="1"/>
</dbReference>
<dbReference type="Proteomes" id="UP000005203">
    <property type="component" value="Linkage group LG13"/>
</dbReference>
<dbReference type="PANTHER" id="PTHR23305">
    <property type="entry name" value="OBG GTPASE FAMILY"/>
    <property type="match status" value="1"/>
</dbReference>
<gene>
    <name evidence="12" type="primary">413266</name>
    <name evidence="14" type="synonym">LOC413266</name>
</gene>
<evidence type="ECO:0000313" key="12">
    <source>
        <dbReference type="EnsemblMetazoa" id="XP_026300430"/>
    </source>
</evidence>
<dbReference type="Gene3D" id="1.10.150.300">
    <property type="entry name" value="TGS-like domain"/>
    <property type="match status" value="1"/>
</dbReference>